<dbReference type="PIRSF" id="PIRSF035875">
    <property type="entry name" value="RNase_BN"/>
    <property type="match status" value="1"/>
</dbReference>
<dbReference type="RefSeq" id="WP_089797568.1">
    <property type="nucleotide sequence ID" value="NZ_FPBP01000021.1"/>
</dbReference>
<keyword evidence="2" id="KW-1003">Cell membrane</keyword>
<feature type="transmembrane region" description="Helical" evidence="7">
    <location>
        <begin position="44"/>
        <end position="71"/>
    </location>
</feature>
<reference evidence="9" key="1">
    <citation type="submission" date="2016-10" db="EMBL/GenBank/DDBJ databases">
        <authorList>
            <person name="Varghese N."/>
            <person name="Submissions S."/>
        </authorList>
    </citation>
    <scope>NUCLEOTIDE SEQUENCE [LARGE SCALE GENOMIC DNA]</scope>
    <source>
        <strain evidence="9">CGMCC 1.6981</strain>
    </source>
</reference>
<keyword evidence="3 7" id="KW-0812">Transmembrane</keyword>
<protein>
    <submittedName>
        <fullName evidence="8">Membrane protein</fullName>
    </submittedName>
</protein>
<evidence type="ECO:0000256" key="2">
    <source>
        <dbReference type="ARBA" id="ARBA00022475"/>
    </source>
</evidence>
<evidence type="ECO:0000256" key="6">
    <source>
        <dbReference type="SAM" id="MobiDB-lite"/>
    </source>
</evidence>
<keyword evidence="4 7" id="KW-1133">Transmembrane helix</keyword>
<proteinExistence type="predicted"/>
<dbReference type="PANTHER" id="PTHR30213:SF0">
    <property type="entry name" value="UPF0761 MEMBRANE PROTEIN YIHY"/>
    <property type="match status" value="1"/>
</dbReference>
<sequence length="323" mass="34987">MAKSKSSAPGHGRGAERPTQIPKSGWLDILWRVKDEMTRDHVSIIAAGIAFFGLLAIVPTLVATLSLWGLLFDPQQMSQQIASISHLLPAEASDIIQQQAQQASQDASTGMGLAALGGLLLTIYSASKGTKALIEGLNIIYDEEETRGIIKKTLVTLALTLGGILMTLVALGTIIAIPMIVGLLGLDNMLGTVINLARWPLLFVIVSIGIAILYRYAPDRDEPRWQWTSVGSTLAVLLWVLGSIGFSIYVRNFGSYNETYGSLGAVIILLMWFWLSAFIMLMGAELNSEMERQTKRDTTVGHKEPMGHRDAHAADTVGKAKDA</sequence>
<dbReference type="STRING" id="463301.SAMN04487955_1213"/>
<evidence type="ECO:0000313" key="9">
    <source>
        <dbReference type="Proteomes" id="UP000198693"/>
    </source>
</evidence>
<feature type="region of interest" description="Disordered" evidence="6">
    <location>
        <begin position="293"/>
        <end position="323"/>
    </location>
</feature>
<keyword evidence="9" id="KW-1185">Reference proteome</keyword>
<evidence type="ECO:0000256" key="4">
    <source>
        <dbReference type="ARBA" id="ARBA00022989"/>
    </source>
</evidence>
<evidence type="ECO:0000256" key="7">
    <source>
        <dbReference type="SAM" id="Phobius"/>
    </source>
</evidence>
<feature type="transmembrane region" description="Helical" evidence="7">
    <location>
        <begin position="229"/>
        <end position="250"/>
    </location>
</feature>
<dbReference type="GO" id="GO:0005886">
    <property type="term" value="C:plasma membrane"/>
    <property type="evidence" value="ECO:0007669"/>
    <property type="project" value="UniProtKB-SubCell"/>
</dbReference>
<evidence type="ECO:0000256" key="1">
    <source>
        <dbReference type="ARBA" id="ARBA00004651"/>
    </source>
</evidence>
<feature type="transmembrane region" description="Helical" evidence="7">
    <location>
        <begin position="154"/>
        <end position="184"/>
    </location>
</feature>
<dbReference type="OrthoDB" id="9781030at2"/>
<dbReference type="PANTHER" id="PTHR30213">
    <property type="entry name" value="INNER MEMBRANE PROTEIN YHJD"/>
    <property type="match status" value="1"/>
</dbReference>
<keyword evidence="5 7" id="KW-0472">Membrane</keyword>
<dbReference type="AlphaFoldDB" id="A0A1I7KH86"/>
<dbReference type="Proteomes" id="UP000198693">
    <property type="component" value="Unassembled WGS sequence"/>
</dbReference>
<dbReference type="EMBL" id="FPBP01000021">
    <property type="protein sequence ID" value="SFU96793.1"/>
    <property type="molecule type" value="Genomic_DNA"/>
</dbReference>
<dbReference type="Pfam" id="PF03631">
    <property type="entry name" value="Virul_fac_BrkB"/>
    <property type="match status" value="1"/>
</dbReference>
<comment type="subcellular location">
    <subcellularLocation>
        <location evidence="1">Cell membrane</location>
        <topology evidence="1">Multi-pass membrane protein</topology>
    </subcellularLocation>
</comment>
<dbReference type="InterPro" id="IPR017039">
    <property type="entry name" value="Virul_fac_BrkB"/>
</dbReference>
<accession>A0A1I7KH86</accession>
<dbReference type="NCBIfam" id="TIGR00765">
    <property type="entry name" value="yihY_not_rbn"/>
    <property type="match status" value="1"/>
</dbReference>
<name>A0A1I7KH86_9GAMM</name>
<organism evidence="8 9">
    <name type="scientific">Halomonas korlensis</name>
    <dbReference type="NCBI Taxonomy" id="463301"/>
    <lineage>
        <taxon>Bacteria</taxon>
        <taxon>Pseudomonadati</taxon>
        <taxon>Pseudomonadota</taxon>
        <taxon>Gammaproteobacteria</taxon>
        <taxon>Oceanospirillales</taxon>
        <taxon>Halomonadaceae</taxon>
        <taxon>Halomonas</taxon>
    </lineage>
</organism>
<feature type="region of interest" description="Disordered" evidence="6">
    <location>
        <begin position="1"/>
        <end position="20"/>
    </location>
</feature>
<evidence type="ECO:0000313" key="8">
    <source>
        <dbReference type="EMBL" id="SFU96793.1"/>
    </source>
</evidence>
<gene>
    <name evidence="8" type="ORF">SAMN04487955_1213</name>
</gene>
<feature type="transmembrane region" description="Helical" evidence="7">
    <location>
        <begin position="262"/>
        <end position="286"/>
    </location>
</feature>
<evidence type="ECO:0000256" key="3">
    <source>
        <dbReference type="ARBA" id="ARBA00022692"/>
    </source>
</evidence>
<evidence type="ECO:0000256" key="5">
    <source>
        <dbReference type="ARBA" id="ARBA00023136"/>
    </source>
</evidence>
<feature type="transmembrane region" description="Helical" evidence="7">
    <location>
        <begin position="196"/>
        <end position="217"/>
    </location>
</feature>